<dbReference type="Gene3D" id="2.10.270.10">
    <property type="entry name" value="Cholin Binding"/>
    <property type="match status" value="4"/>
</dbReference>
<dbReference type="AlphaFoldDB" id="A0A223AQW2"/>
<dbReference type="Pfam" id="PF01473">
    <property type="entry name" value="Choline_bind_1"/>
    <property type="match status" value="4"/>
</dbReference>
<dbReference type="Proteomes" id="UP000214689">
    <property type="component" value="Chromosome"/>
</dbReference>
<feature type="repeat" description="Cell wall-binding" evidence="2">
    <location>
        <begin position="174"/>
        <end position="193"/>
    </location>
</feature>
<dbReference type="Pfam" id="PF19127">
    <property type="entry name" value="Choline_bind_3"/>
    <property type="match status" value="2"/>
</dbReference>
<accession>A0A223AQW2</accession>
<dbReference type="OrthoDB" id="1928263at2"/>
<evidence type="ECO:0000256" key="2">
    <source>
        <dbReference type="PROSITE-ProRule" id="PRU00591"/>
    </source>
</evidence>
<protein>
    <recommendedName>
        <fullName evidence="7">Peptidase C51 domain-containing protein</fullName>
    </recommendedName>
</protein>
<keyword evidence="4" id="KW-0732">Signal</keyword>
<sequence>MAKTANYISHMNNRWRHVALTFACVSMLVCSFCLVANASTEEDATTETVTNETAVEARQSETVTQTEQGEAATETQEGTNNKTPAEAVDRTRETRVAAASSNNIADAPSVTGTWKREAGGWRFYNKSGVMQKGFCYIDGKKYYFGPTDGLMKAGWQKVGRYYYYLGAAGDGSAKIGWQYVGGLWYYFQINGVMSYGMADVGSSVYYFGSSSDGAMKTGWQTIYDLYYYFGGANDGAMKKGWQYVGGNWYYFDETGYMYSGRQNIGGKNYYLGAANDGAMKTGWQKVGSEWMYLNGSGDGSAKTGWNTVGGYWYYFDRTGLMKTGWQTISGSLYYLGGANDGSMKTGWFKEGNNWYYSNGSGVAQKGWQQIGGYWYYLESNYALVRDTIKNIAGRNYVFNADGVMMTKSFTFKGRKYIADESGAVMSVSEPSNVIDYGIQFLGENGDRFNDWYYNGNIKYRSWAWCNTFVSYVMYNCGINFKKTAYVPNAEQWMHSNYKWVDYKDAKAGDVIVFCWSGQGHNSGRGDRDHIGFLISKNADGTFTTLEGNTNNGKVAIRTRYSKNIRNIFSPKR</sequence>
<evidence type="ECO:0000256" key="3">
    <source>
        <dbReference type="SAM" id="MobiDB-lite"/>
    </source>
</evidence>
<gene>
    <name evidence="5" type="ORF">AXF17_01845</name>
</gene>
<feature type="repeat" description="Cell wall-binding" evidence="2">
    <location>
        <begin position="238"/>
        <end position="257"/>
    </location>
</feature>
<proteinExistence type="predicted"/>
<reference evidence="6" key="1">
    <citation type="submission" date="2016-05" db="EMBL/GenBank/DDBJ databases">
        <authorList>
            <person name="Holder M.E."/>
            <person name="Ajami N.J."/>
            <person name="Petrosino J.F."/>
        </authorList>
    </citation>
    <scope>NUCLEOTIDE SEQUENCE [LARGE SCALE GENOMIC DNA]</scope>
    <source>
        <strain evidence="6">ATCC 700696</strain>
    </source>
</reference>
<dbReference type="Gene3D" id="3.90.1720.10">
    <property type="entry name" value="endopeptidase domain like (from Nostoc punctiforme)"/>
    <property type="match status" value="1"/>
</dbReference>
<evidence type="ECO:0000313" key="5">
    <source>
        <dbReference type="EMBL" id="ASS37336.1"/>
    </source>
</evidence>
<evidence type="ECO:0008006" key="7">
    <source>
        <dbReference type="Google" id="ProtNLM"/>
    </source>
</evidence>
<dbReference type="SUPFAM" id="SSF69360">
    <property type="entry name" value="Cell wall binding repeat"/>
    <property type="match status" value="3"/>
</dbReference>
<organism evidence="5 6">
    <name type="scientific">Mogibacterium pumilum</name>
    <dbReference type="NCBI Taxonomy" id="86332"/>
    <lineage>
        <taxon>Bacteria</taxon>
        <taxon>Bacillati</taxon>
        <taxon>Bacillota</taxon>
        <taxon>Clostridia</taxon>
        <taxon>Peptostreptococcales</taxon>
        <taxon>Anaerovoracaceae</taxon>
        <taxon>Mogibacterium</taxon>
    </lineage>
</organism>
<dbReference type="Gene3D" id="2.10.270.20">
    <property type="match status" value="1"/>
</dbReference>
<evidence type="ECO:0000256" key="1">
    <source>
        <dbReference type="ARBA" id="ARBA00022737"/>
    </source>
</evidence>
<dbReference type="PROSITE" id="PS51170">
    <property type="entry name" value="CW"/>
    <property type="match status" value="5"/>
</dbReference>
<dbReference type="InterPro" id="IPR018337">
    <property type="entry name" value="Cell_wall/Cho-bd_repeat"/>
</dbReference>
<evidence type="ECO:0000313" key="6">
    <source>
        <dbReference type="Proteomes" id="UP000214689"/>
    </source>
</evidence>
<feature type="repeat" description="Cell wall-binding" evidence="2">
    <location>
        <begin position="344"/>
        <end position="363"/>
    </location>
</feature>
<feature type="signal peptide" evidence="4">
    <location>
        <begin position="1"/>
        <end position="38"/>
    </location>
</feature>
<keyword evidence="1" id="KW-0677">Repeat</keyword>
<dbReference type="RefSeq" id="WP_094233560.1">
    <property type="nucleotide sequence ID" value="NZ_CP016199.1"/>
</dbReference>
<feature type="repeat" description="Cell wall-binding" evidence="2">
    <location>
        <begin position="302"/>
        <end position="321"/>
    </location>
</feature>
<evidence type="ECO:0000256" key="4">
    <source>
        <dbReference type="SAM" id="SignalP"/>
    </source>
</evidence>
<feature type="chain" id="PRO_5012149284" description="Peptidase C51 domain-containing protein" evidence="4">
    <location>
        <begin position="39"/>
        <end position="572"/>
    </location>
</feature>
<dbReference type="EMBL" id="CP016199">
    <property type="protein sequence ID" value="ASS37336.1"/>
    <property type="molecule type" value="Genomic_DNA"/>
</dbReference>
<feature type="region of interest" description="Disordered" evidence="3">
    <location>
        <begin position="41"/>
        <end position="91"/>
    </location>
</feature>
<feature type="compositionally biased region" description="Low complexity" evidence="3">
    <location>
        <begin position="46"/>
        <end position="79"/>
    </location>
</feature>
<keyword evidence="6" id="KW-1185">Reference proteome</keyword>
<name>A0A223AQW2_9FIRM</name>
<feature type="repeat" description="Cell wall-binding" evidence="2">
    <location>
        <begin position="364"/>
        <end position="383"/>
    </location>
</feature>